<dbReference type="Proteomes" id="UP001215280">
    <property type="component" value="Unassembled WGS sequence"/>
</dbReference>
<feature type="domain" description="F-box" evidence="1">
    <location>
        <begin position="5"/>
        <end position="41"/>
    </location>
</feature>
<dbReference type="SUPFAM" id="SSF52047">
    <property type="entry name" value="RNI-like"/>
    <property type="match status" value="1"/>
</dbReference>
<sequence>MSSLVPNELWLEVFENLPRDSLRQLSLTHTKFKGLSRTLLFAHLDFKPYAYTREGLMLPHQAGIDSRMQRLDFWASDEIAPLVRTCRLSPAYSAPMGSDYAVAESPYVLLEALFERFARFTRLERFSAASIRLTHMSVVGLCRVSPPSVLIFGGFLDYEEGIEQLPSLTQALNVSKFNFVRVRGACNLHRWIVLLNPNHLGALSLSYRRPFSDDIVHRLPLFPHLRKLALEVNPWDLHRIIPFLLKFPATQVFSIHVVGYSPADKETPLPAEGAGLFPILKEYIGPYQTLPIFLSRQSLLRIEVTRKPTSGHFVAQLREQLQTPSNANVTSLDVDFEDLTHHDLGVICAFFPQLAELKIEVSTPFVEATSFFRLFAENPILPPGMEHFAISWRFSHAAGDPYYSPDNQGAEMPDLPMLRDALVDRCPGIRTIWILRDNILLKWRSSSGEEGITTNIAHEDTTVESSEPSGG</sequence>
<evidence type="ECO:0000259" key="1">
    <source>
        <dbReference type="Pfam" id="PF00646"/>
    </source>
</evidence>
<proteinExistence type="predicted"/>
<keyword evidence="3" id="KW-1185">Reference proteome</keyword>
<comment type="caution">
    <text evidence="2">The sequence shown here is derived from an EMBL/GenBank/DDBJ whole genome shotgun (WGS) entry which is preliminary data.</text>
</comment>
<dbReference type="Pfam" id="PF00646">
    <property type="entry name" value="F-box"/>
    <property type="match status" value="1"/>
</dbReference>
<dbReference type="EMBL" id="JARJLG010000292">
    <property type="protein sequence ID" value="KAJ7719431.1"/>
    <property type="molecule type" value="Genomic_DNA"/>
</dbReference>
<protein>
    <recommendedName>
        <fullName evidence="1">F-box domain-containing protein</fullName>
    </recommendedName>
</protein>
<organism evidence="2 3">
    <name type="scientific">Mycena maculata</name>
    <dbReference type="NCBI Taxonomy" id="230809"/>
    <lineage>
        <taxon>Eukaryota</taxon>
        <taxon>Fungi</taxon>
        <taxon>Dikarya</taxon>
        <taxon>Basidiomycota</taxon>
        <taxon>Agaricomycotina</taxon>
        <taxon>Agaricomycetes</taxon>
        <taxon>Agaricomycetidae</taxon>
        <taxon>Agaricales</taxon>
        <taxon>Marasmiineae</taxon>
        <taxon>Mycenaceae</taxon>
        <taxon>Mycena</taxon>
    </lineage>
</organism>
<evidence type="ECO:0000313" key="3">
    <source>
        <dbReference type="Proteomes" id="UP001215280"/>
    </source>
</evidence>
<dbReference type="AlphaFoldDB" id="A0AAD7HG64"/>
<accession>A0AAD7HG64</accession>
<gene>
    <name evidence="2" type="ORF">DFH07DRAFT_314177</name>
</gene>
<dbReference type="InterPro" id="IPR001810">
    <property type="entry name" value="F-box_dom"/>
</dbReference>
<reference evidence="2" key="1">
    <citation type="submission" date="2023-03" db="EMBL/GenBank/DDBJ databases">
        <title>Massive genome expansion in bonnet fungi (Mycena s.s.) driven by repeated elements and novel gene families across ecological guilds.</title>
        <authorList>
            <consortium name="Lawrence Berkeley National Laboratory"/>
            <person name="Harder C.B."/>
            <person name="Miyauchi S."/>
            <person name="Viragh M."/>
            <person name="Kuo A."/>
            <person name="Thoen E."/>
            <person name="Andreopoulos B."/>
            <person name="Lu D."/>
            <person name="Skrede I."/>
            <person name="Drula E."/>
            <person name="Henrissat B."/>
            <person name="Morin E."/>
            <person name="Kohler A."/>
            <person name="Barry K."/>
            <person name="LaButti K."/>
            <person name="Morin E."/>
            <person name="Salamov A."/>
            <person name="Lipzen A."/>
            <person name="Mereny Z."/>
            <person name="Hegedus B."/>
            <person name="Baldrian P."/>
            <person name="Stursova M."/>
            <person name="Weitz H."/>
            <person name="Taylor A."/>
            <person name="Grigoriev I.V."/>
            <person name="Nagy L.G."/>
            <person name="Martin F."/>
            <person name="Kauserud H."/>
        </authorList>
    </citation>
    <scope>NUCLEOTIDE SEQUENCE</scope>
    <source>
        <strain evidence="2">CBHHK188m</strain>
    </source>
</reference>
<evidence type="ECO:0000313" key="2">
    <source>
        <dbReference type="EMBL" id="KAJ7719431.1"/>
    </source>
</evidence>
<name>A0AAD7HG64_9AGAR</name>